<dbReference type="Gramene" id="Os09t0507701-00">
    <property type="protein sequence ID" value="Os09t0507701-00"/>
    <property type="gene ID" value="Os09g0507701"/>
</dbReference>
<dbReference type="EMBL" id="AP014965">
    <property type="protein sequence ID" value="BAT08879.1"/>
    <property type="molecule type" value="Genomic_DNA"/>
</dbReference>
<dbReference type="Proteomes" id="UP000059680">
    <property type="component" value="Chromosome 9"/>
</dbReference>
<proteinExistence type="predicted"/>
<organism evidence="1 2">
    <name type="scientific">Oryza sativa subsp. japonica</name>
    <name type="common">Rice</name>
    <dbReference type="NCBI Taxonomy" id="39947"/>
    <lineage>
        <taxon>Eukaryota</taxon>
        <taxon>Viridiplantae</taxon>
        <taxon>Streptophyta</taxon>
        <taxon>Embryophyta</taxon>
        <taxon>Tracheophyta</taxon>
        <taxon>Spermatophyta</taxon>
        <taxon>Magnoliopsida</taxon>
        <taxon>Liliopsida</taxon>
        <taxon>Poales</taxon>
        <taxon>Poaceae</taxon>
        <taxon>BOP clade</taxon>
        <taxon>Oryzoideae</taxon>
        <taxon>Oryzeae</taxon>
        <taxon>Oryzinae</taxon>
        <taxon>Oryza</taxon>
        <taxon>Oryza sativa</taxon>
    </lineage>
</organism>
<reference evidence="1 2" key="3">
    <citation type="journal article" date="2013" name="Rice">
        <title>Improvement of the Oryza sativa Nipponbare reference genome using next generation sequence and optical map data.</title>
        <authorList>
            <person name="Kawahara Y."/>
            <person name="de la Bastide M."/>
            <person name="Hamilton J.P."/>
            <person name="Kanamori H."/>
            <person name="McCombie W.R."/>
            <person name="Ouyang S."/>
            <person name="Schwartz D.C."/>
            <person name="Tanaka T."/>
            <person name="Wu J."/>
            <person name="Zhou S."/>
            <person name="Childs K.L."/>
            <person name="Davidson R.M."/>
            <person name="Lin H."/>
            <person name="Quesada-Ocampo L."/>
            <person name="Vaillancourt B."/>
            <person name="Sakai H."/>
            <person name="Lee S.S."/>
            <person name="Kim J."/>
            <person name="Numa H."/>
            <person name="Itoh T."/>
            <person name="Buell C.R."/>
            <person name="Matsumoto T."/>
        </authorList>
    </citation>
    <scope>NUCLEOTIDE SEQUENCE [LARGE SCALE GENOMIC DNA]</scope>
    <source>
        <strain evidence="2">cv. Nipponbare</strain>
    </source>
</reference>
<name>A0A0P0XPX1_ORYSJ</name>
<evidence type="ECO:0000313" key="1">
    <source>
        <dbReference type="EMBL" id="BAT08879.1"/>
    </source>
</evidence>
<keyword evidence="2" id="KW-1185">Reference proteome</keyword>
<evidence type="ECO:0000313" key="2">
    <source>
        <dbReference type="Proteomes" id="UP000059680"/>
    </source>
</evidence>
<reference evidence="2" key="1">
    <citation type="journal article" date="2005" name="Nature">
        <title>The map-based sequence of the rice genome.</title>
        <authorList>
            <consortium name="International rice genome sequencing project (IRGSP)"/>
            <person name="Matsumoto T."/>
            <person name="Wu J."/>
            <person name="Kanamori H."/>
            <person name="Katayose Y."/>
            <person name="Fujisawa M."/>
            <person name="Namiki N."/>
            <person name="Mizuno H."/>
            <person name="Yamamoto K."/>
            <person name="Antonio B.A."/>
            <person name="Baba T."/>
            <person name="Sakata K."/>
            <person name="Nagamura Y."/>
            <person name="Aoki H."/>
            <person name="Arikawa K."/>
            <person name="Arita K."/>
            <person name="Bito T."/>
            <person name="Chiden Y."/>
            <person name="Fujitsuka N."/>
            <person name="Fukunaka R."/>
            <person name="Hamada M."/>
            <person name="Harada C."/>
            <person name="Hayashi A."/>
            <person name="Hijishita S."/>
            <person name="Honda M."/>
            <person name="Hosokawa S."/>
            <person name="Ichikawa Y."/>
            <person name="Idonuma A."/>
            <person name="Iijima M."/>
            <person name="Ikeda M."/>
            <person name="Ikeno M."/>
            <person name="Ito K."/>
            <person name="Ito S."/>
            <person name="Ito T."/>
            <person name="Ito Y."/>
            <person name="Ito Y."/>
            <person name="Iwabuchi A."/>
            <person name="Kamiya K."/>
            <person name="Karasawa W."/>
            <person name="Kurita K."/>
            <person name="Katagiri S."/>
            <person name="Kikuta A."/>
            <person name="Kobayashi H."/>
            <person name="Kobayashi N."/>
            <person name="Machita K."/>
            <person name="Maehara T."/>
            <person name="Masukawa M."/>
            <person name="Mizubayashi T."/>
            <person name="Mukai Y."/>
            <person name="Nagasaki H."/>
            <person name="Nagata Y."/>
            <person name="Naito S."/>
            <person name="Nakashima M."/>
            <person name="Nakama Y."/>
            <person name="Nakamichi Y."/>
            <person name="Nakamura M."/>
            <person name="Meguro A."/>
            <person name="Negishi M."/>
            <person name="Ohta I."/>
            <person name="Ohta T."/>
            <person name="Okamoto M."/>
            <person name="Ono N."/>
            <person name="Saji S."/>
            <person name="Sakaguchi M."/>
            <person name="Sakai K."/>
            <person name="Shibata M."/>
            <person name="Shimokawa T."/>
            <person name="Song J."/>
            <person name="Takazaki Y."/>
            <person name="Terasawa K."/>
            <person name="Tsugane M."/>
            <person name="Tsuji K."/>
            <person name="Ueda S."/>
            <person name="Waki K."/>
            <person name="Yamagata H."/>
            <person name="Yamamoto M."/>
            <person name="Yamamoto S."/>
            <person name="Yamane H."/>
            <person name="Yoshiki S."/>
            <person name="Yoshihara R."/>
            <person name="Yukawa K."/>
            <person name="Zhong H."/>
            <person name="Yano M."/>
            <person name="Yuan Q."/>
            <person name="Ouyang S."/>
            <person name="Liu J."/>
            <person name="Jones K.M."/>
            <person name="Gansberger K."/>
            <person name="Moffat K."/>
            <person name="Hill J."/>
            <person name="Bera J."/>
            <person name="Fadrosh D."/>
            <person name="Jin S."/>
            <person name="Johri S."/>
            <person name="Kim M."/>
            <person name="Overton L."/>
            <person name="Reardon M."/>
            <person name="Tsitrin T."/>
            <person name="Vuong H."/>
            <person name="Weaver B."/>
            <person name="Ciecko A."/>
            <person name="Tallon L."/>
            <person name="Jackson J."/>
            <person name="Pai G."/>
            <person name="Aken S.V."/>
            <person name="Utterback T."/>
            <person name="Reidmuller S."/>
            <person name="Feldblyum T."/>
            <person name="Hsiao J."/>
            <person name="Zismann V."/>
            <person name="Iobst S."/>
            <person name="de Vazeille A.R."/>
            <person name="Buell C.R."/>
            <person name="Ying K."/>
            <person name="Li Y."/>
            <person name="Lu T."/>
            <person name="Huang Y."/>
            <person name="Zhao Q."/>
            <person name="Feng Q."/>
            <person name="Zhang L."/>
            <person name="Zhu J."/>
            <person name="Weng Q."/>
            <person name="Mu J."/>
            <person name="Lu Y."/>
            <person name="Fan D."/>
            <person name="Liu Y."/>
            <person name="Guan J."/>
            <person name="Zhang Y."/>
            <person name="Yu S."/>
            <person name="Liu X."/>
            <person name="Zhang Y."/>
            <person name="Hong G."/>
            <person name="Han B."/>
            <person name="Choisne N."/>
            <person name="Demange N."/>
            <person name="Orjeda G."/>
            <person name="Samain S."/>
            <person name="Cattolico L."/>
            <person name="Pelletier E."/>
            <person name="Couloux A."/>
            <person name="Segurens B."/>
            <person name="Wincker P."/>
            <person name="D'Hont A."/>
            <person name="Scarpelli C."/>
            <person name="Weissenbach J."/>
            <person name="Salanoubat M."/>
            <person name="Quetier F."/>
            <person name="Yu Y."/>
            <person name="Kim H.R."/>
            <person name="Rambo T."/>
            <person name="Currie J."/>
            <person name="Collura K."/>
            <person name="Luo M."/>
            <person name="Yang T."/>
            <person name="Ammiraju J.S.S."/>
            <person name="Engler F."/>
            <person name="Soderlund C."/>
            <person name="Wing R.A."/>
            <person name="Palmer L.E."/>
            <person name="de la Bastide M."/>
            <person name="Spiegel L."/>
            <person name="Nascimento L."/>
            <person name="Zutavern T."/>
            <person name="O'Shaughnessy A."/>
            <person name="Dike S."/>
            <person name="Dedhia N."/>
            <person name="Preston R."/>
            <person name="Balija V."/>
            <person name="McCombie W.R."/>
            <person name="Chow T."/>
            <person name="Chen H."/>
            <person name="Chung M."/>
            <person name="Chen C."/>
            <person name="Shaw J."/>
            <person name="Wu H."/>
            <person name="Hsiao K."/>
            <person name="Chao Y."/>
            <person name="Chu M."/>
            <person name="Cheng C."/>
            <person name="Hour A."/>
            <person name="Lee P."/>
            <person name="Lin S."/>
            <person name="Lin Y."/>
            <person name="Liou J."/>
            <person name="Liu S."/>
            <person name="Hsing Y."/>
            <person name="Raghuvanshi S."/>
            <person name="Mohanty A."/>
            <person name="Bharti A.K."/>
            <person name="Gaur A."/>
            <person name="Gupta V."/>
            <person name="Kumar D."/>
            <person name="Ravi V."/>
            <person name="Vij S."/>
            <person name="Kapur A."/>
            <person name="Khurana P."/>
            <person name="Khurana P."/>
            <person name="Khurana J.P."/>
            <person name="Tyagi A.K."/>
            <person name="Gaikwad K."/>
            <person name="Singh A."/>
            <person name="Dalal V."/>
            <person name="Srivastava S."/>
            <person name="Dixit A."/>
            <person name="Pal A.K."/>
            <person name="Ghazi I.A."/>
            <person name="Yadav M."/>
            <person name="Pandit A."/>
            <person name="Bhargava A."/>
            <person name="Sureshbabu K."/>
            <person name="Batra K."/>
            <person name="Sharma T.R."/>
            <person name="Mohapatra T."/>
            <person name="Singh N.K."/>
            <person name="Messing J."/>
            <person name="Nelson A.B."/>
            <person name="Fuks G."/>
            <person name="Kavchok S."/>
            <person name="Keizer G."/>
            <person name="Linton E."/>
            <person name="Llaca V."/>
            <person name="Song R."/>
            <person name="Tanyolac B."/>
            <person name="Young S."/>
            <person name="Ho-Il K."/>
            <person name="Hahn J.H."/>
            <person name="Sangsakoo G."/>
            <person name="Vanavichit A."/>
            <person name="de Mattos Luiz.A.T."/>
            <person name="Zimmer P.D."/>
            <person name="Malone G."/>
            <person name="Dellagostin O."/>
            <person name="de Oliveira A.C."/>
            <person name="Bevan M."/>
            <person name="Bancroft I."/>
            <person name="Minx P."/>
            <person name="Cordum H."/>
            <person name="Wilson R."/>
            <person name="Cheng Z."/>
            <person name="Jin W."/>
            <person name="Jiang J."/>
            <person name="Leong S.A."/>
            <person name="Iwama H."/>
            <person name="Gojobori T."/>
            <person name="Itoh T."/>
            <person name="Niimura Y."/>
            <person name="Fujii Y."/>
            <person name="Habara T."/>
            <person name="Sakai H."/>
            <person name="Sato Y."/>
            <person name="Wilson G."/>
            <person name="Kumar K."/>
            <person name="McCouch S."/>
            <person name="Juretic N."/>
            <person name="Hoen D."/>
            <person name="Wright S."/>
            <person name="Bruskiewich R."/>
            <person name="Bureau T."/>
            <person name="Miyao A."/>
            <person name="Hirochika H."/>
            <person name="Nishikawa T."/>
            <person name="Kadowaki K."/>
            <person name="Sugiura M."/>
            <person name="Burr B."/>
            <person name="Sasaki T."/>
        </authorList>
    </citation>
    <scope>NUCLEOTIDE SEQUENCE [LARGE SCALE GENOMIC DNA]</scope>
    <source>
        <strain evidence="2">cv. Nipponbare</strain>
    </source>
</reference>
<reference evidence="1 2" key="2">
    <citation type="journal article" date="2013" name="Plant Cell Physiol.">
        <title>Rice Annotation Project Database (RAP-DB): an integrative and interactive database for rice genomics.</title>
        <authorList>
            <person name="Sakai H."/>
            <person name="Lee S.S."/>
            <person name="Tanaka T."/>
            <person name="Numa H."/>
            <person name="Kim J."/>
            <person name="Kawahara Y."/>
            <person name="Wakimoto H."/>
            <person name="Yang C.C."/>
            <person name="Iwamoto M."/>
            <person name="Abe T."/>
            <person name="Yamada Y."/>
            <person name="Muto A."/>
            <person name="Inokuchi H."/>
            <person name="Ikemura T."/>
            <person name="Matsumoto T."/>
            <person name="Sasaki T."/>
            <person name="Itoh T."/>
        </authorList>
    </citation>
    <scope>NUCLEOTIDE SEQUENCE [LARGE SCALE GENOMIC DNA]</scope>
    <source>
        <strain evidence="2">cv. Nipponbare</strain>
    </source>
</reference>
<dbReference type="AlphaFoldDB" id="A0A0P0XPX1"/>
<sequence>MLTIFGMLVIIRKVTNKYIKIYSFMVWGFIGEAEAVNASPMNYEFKLIADLVTGIMDLITIGISNHKIHAILGIMPWRLCLDHNKGYMNCISFIINIMREALFPIDHEANSCSRAQEGQDT</sequence>
<dbReference type="PaxDb" id="39947-A0A0P0XPX1"/>
<protein>
    <submittedName>
        <fullName evidence="1">Os09g0507701 protein</fullName>
    </submittedName>
</protein>
<dbReference type="InParanoid" id="A0A0P0XPX1"/>
<gene>
    <name evidence="1" type="ordered locus">Os09g0507701</name>
    <name evidence="1" type="ORF">OSNPB_090507701</name>
</gene>
<accession>A0A0P0XPX1</accession>